<gene>
    <name evidence="3" type="ORF">AX774_g655</name>
</gene>
<accession>A0A1R1PXT5</accession>
<name>A0A1R1PXT5_ZANCU</name>
<dbReference type="Proteomes" id="UP000188320">
    <property type="component" value="Unassembled WGS sequence"/>
</dbReference>
<comment type="caution">
    <text evidence="3">The sequence shown here is derived from an EMBL/GenBank/DDBJ whole genome shotgun (WGS) entry which is preliminary data.</text>
</comment>
<feature type="region of interest" description="Disordered" evidence="1">
    <location>
        <begin position="1"/>
        <end position="139"/>
    </location>
</feature>
<dbReference type="OrthoDB" id="5598581at2759"/>
<dbReference type="PROSITE" id="PS52001">
    <property type="entry name" value="AD"/>
    <property type="match status" value="1"/>
</dbReference>
<dbReference type="Pfam" id="PF09793">
    <property type="entry name" value="AD"/>
    <property type="match status" value="1"/>
</dbReference>
<protein>
    <submittedName>
        <fullName evidence="3">Protein LSM12-like protein</fullName>
    </submittedName>
</protein>
<dbReference type="InterPro" id="IPR039683">
    <property type="entry name" value="Lsm12-like"/>
</dbReference>
<proteinExistence type="predicted"/>
<feature type="compositionally biased region" description="Polar residues" evidence="1">
    <location>
        <begin position="104"/>
        <end position="139"/>
    </location>
</feature>
<evidence type="ECO:0000259" key="2">
    <source>
        <dbReference type="PROSITE" id="PS52001"/>
    </source>
</evidence>
<evidence type="ECO:0000313" key="4">
    <source>
        <dbReference type="Proteomes" id="UP000188320"/>
    </source>
</evidence>
<feature type="compositionally biased region" description="Basic and acidic residues" evidence="1">
    <location>
        <begin position="1"/>
        <end position="16"/>
    </location>
</feature>
<dbReference type="InterPro" id="IPR019181">
    <property type="entry name" value="LSM12_ABD"/>
</dbReference>
<keyword evidence="4" id="KW-1185">Reference proteome</keyword>
<sequence length="372" mass="40639">MLKKGEDEFKKQETGRRSQKTSEVPGGGRESERQEAGNPNRRSIGNSYKNIEEIGAGVSARGVDENGGTEDESWISVSRDKKRNSQRFFMGENKARKHSEINRGSRTGTPLGSTSSHSPTPLYNRGSTEGSAARGSVSTKSVEFDVGDKVWIRLCDNSEVVGVVFAYEVMIGVIVLMSKAPLDTTKKSNYDPTQEPTFHLMGHSNQHPTTAEVTMVFTNNIRELNVVKYASNTGTNESIINSAVKDQSELKSNSQPGGTVAEPFVLPQLKKLPIDKLGLANKKALAEADIQNQKVGVGVSKYAQDIFDSLSKTMPCRWVGEKIVVLDEVLIEPPYDVDNCLALSNSSSSLSRIQIVVSTPHTILSNLAFMIK</sequence>
<dbReference type="SMART" id="SM00995">
    <property type="entry name" value="AD"/>
    <property type="match status" value="1"/>
</dbReference>
<evidence type="ECO:0000256" key="1">
    <source>
        <dbReference type="SAM" id="MobiDB-lite"/>
    </source>
</evidence>
<dbReference type="AlphaFoldDB" id="A0A1R1PXT5"/>
<feature type="domain" description="AD" evidence="2">
    <location>
        <begin position="270"/>
        <end position="365"/>
    </location>
</feature>
<dbReference type="InterPro" id="IPR047574">
    <property type="entry name" value="AD"/>
</dbReference>
<organism evidence="3 4">
    <name type="scientific">Zancudomyces culisetae</name>
    <name type="common">Gut fungus</name>
    <name type="synonym">Smittium culisetae</name>
    <dbReference type="NCBI Taxonomy" id="1213189"/>
    <lineage>
        <taxon>Eukaryota</taxon>
        <taxon>Fungi</taxon>
        <taxon>Fungi incertae sedis</taxon>
        <taxon>Zoopagomycota</taxon>
        <taxon>Kickxellomycotina</taxon>
        <taxon>Harpellomycetes</taxon>
        <taxon>Harpellales</taxon>
        <taxon>Legeriomycetaceae</taxon>
        <taxon>Zancudomyces</taxon>
    </lineage>
</organism>
<evidence type="ECO:0000313" key="3">
    <source>
        <dbReference type="EMBL" id="OMH85781.1"/>
    </source>
</evidence>
<dbReference type="EMBL" id="LSSK01000044">
    <property type="protein sequence ID" value="OMH85781.1"/>
    <property type="molecule type" value="Genomic_DNA"/>
</dbReference>
<feature type="compositionally biased region" description="Polar residues" evidence="1">
    <location>
        <begin position="40"/>
        <end position="49"/>
    </location>
</feature>
<dbReference type="PANTHER" id="PTHR13542">
    <property type="entry name" value="LSM12 HOMOLOG"/>
    <property type="match status" value="1"/>
</dbReference>
<reference evidence="4" key="1">
    <citation type="submission" date="2017-01" db="EMBL/GenBank/DDBJ databases">
        <authorList>
            <person name="Wang Y."/>
            <person name="White M."/>
            <person name="Kvist S."/>
            <person name="Moncalvo J.-M."/>
        </authorList>
    </citation>
    <scope>NUCLEOTIDE SEQUENCE [LARGE SCALE GENOMIC DNA]</scope>
    <source>
        <strain evidence="4">COL-18-3</strain>
    </source>
</reference>